<keyword evidence="3" id="KW-1185">Reference proteome</keyword>
<evidence type="ECO:0000313" key="2">
    <source>
        <dbReference type="EMBL" id="VFQ44268.1"/>
    </source>
</evidence>
<feature type="signal peptide" evidence="1">
    <location>
        <begin position="1"/>
        <end position="21"/>
    </location>
</feature>
<dbReference type="RefSeq" id="WP_180139441.1">
    <property type="nucleotide sequence ID" value="NZ_CAADHO010000003.1"/>
</dbReference>
<evidence type="ECO:0000256" key="1">
    <source>
        <dbReference type="SAM" id="SignalP"/>
    </source>
</evidence>
<reference evidence="2 3" key="1">
    <citation type="submission" date="2019-03" db="EMBL/GenBank/DDBJ databases">
        <authorList>
            <person name="Nijsse B."/>
        </authorList>
    </citation>
    <scope>NUCLEOTIDE SEQUENCE [LARGE SCALE GENOMIC DNA]</scope>
    <source>
        <strain evidence="2">Desulfoluna butyratoxydans MSL71</strain>
    </source>
</reference>
<dbReference type="AlphaFoldDB" id="A0A4V6IL93"/>
<accession>A0A4V6IL93</accession>
<feature type="chain" id="PRO_5020622501" evidence="1">
    <location>
        <begin position="22"/>
        <end position="301"/>
    </location>
</feature>
<evidence type="ECO:0000313" key="3">
    <source>
        <dbReference type="Proteomes" id="UP000507962"/>
    </source>
</evidence>
<sequence>MKRIAWVVFCALFVGATVSDAAVIYMKSGREILTDTYYKENGMVYYTVAGQTVGVPESTVERVDESVTDSGPDQRLITIRMPGYVEVASPVQGVENGLYEEVVSEGACPVFRKLFGTAGLYGRDCGSAKGEWVLAKGASGARGTETLAVLRHVPKGQGPEFDGAHWTAANGRVCQVTVKVVAPPATTSEKKQVLKFNGFPNGFFNGIYKPWAIVNGRIAYKMTKAKDEAFIELRAHSGDTPSYYWAVSFGHDTYYHSVPFDTPGGLFPHEVTVWTHKGTDNTITGVVGEVSTEREHTFEFR</sequence>
<protein>
    <submittedName>
        <fullName evidence="2">Uncharacterized protein</fullName>
    </submittedName>
</protein>
<name>A0A4V6IL93_9BACT</name>
<keyword evidence="1" id="KW-0732">Signal</keyword>
<organism evidence="2 3">
    <name type="scientific">Desulfoluna butyratoxydans</name>
    <dbReference type="NCBI Taxonomy" id="231438"/>
    <lineage>
        <taxon>Bacteria</taxon>
        <taxon>Pseudomonadati</taxon>
        <taxon>Thermodesulfobacteriota</taxon>
        <taxon>Desulfobacteria</taxon>
        <taxon>Desulfobacterales</taxon>
        <taxon>Desulfolunaceae</taxon>
        <taxon>Desulfoluna</taxon>
    </lineage>
</organism>
<proteinExistence type="predicted"/>
<gene>
    <name evidence="2" type="ORF">MSL71_19130</name>
</gene>
<dbReference type="Proteomes" id="UP000507962">
    <property type="component" value="Unassembled WGS sequence"/>
</dbReference>
<dbReference type="EMBL" id="CAADHO010000003">
    <property type="protein sequence ID" value="VFQ44268.1"/>
    <property type="molecule type" value="Genomic_DNA"/>
</dbReference>